<evidence type="ECO:0000256" key="11">
    <source>
        <dbReference type="SAM" id="Phobius"/>
    </source>
</evidence>
<dbReference type="PANTHER" id="PTHR37468">
    <property type="entry name" value="SULFATE TRANSPORTER CYSZ"/>
    <property type="match status" value="1"/>
</dbReference>
<evidence type="ECO:0000256" key="6">
    <source>
        <dbReference type="ARBA" id="ARBA00022692"/>
    </source>
</evidence>
<feature type="transmembrane region" description="Helical" evidence="11">
    <location>
        <begin position="75"/>
        <end position="96"/>
    </location>
</feature>
<evidence type="ECO:0000256" key="2">
    <source>
        <dbReference type="ARBA" id="ARBA00022448"/>
    </source>
</evidence>
<reference evidence="12" key="1">
    <citation type="submission" date="2019-06" db="EMBL/GenBank/DDBJ databases">
        <title>Complete genome sequence of Methylogaea oryzae strain JCM16910.</title>
        <authorList>
            <person name="Asakawa S."/>
        </authorList>
    </citation>
    <scope>NUCLEOTIDE SEQUENCE</scope>
    <source>
        <strain evidence="12">E10</strain>
    </source>
</reference>
<evidence type="ECO:0000313" key="12">
    <source>
        <dbReference type="EMBL" id="BBL70721.1"/>
    </source>
</evidence>
<feature type="transmembrane region" description="Helical" evidence="11">
    <location>
        <begin position="35"/>
        <end position="54"/>
    </location>
</feature>
<dbReference type="NCBIfam" id="NF003433">
    <property type="entry name" value="PRK04949.1"/>
    <property type="match status" value="1"/>
</dbReference>
<evidence type="ECO:0000256" key="8">
    <source>
        <dbReference type="ARBA" id="ARBA00023032"/>
    </source>
</evidence>
<dbReference type="RefSeq" id="WP_221048605.1">
    <property type="nucleotide sequence ID" value="NZ_AP019782.1"/>
</dbReference>
<dbReference type="InterPro" id="IPR059112">
    <property type="entry name" value="CysZ/EI24"/>
</dbReference>
<evidence type="ECO:0000256" key="7">
    <source>
        <dbReference type="ARBA" id="ARBA00022989"/>
    </source>
</evidence>
<keyword evidence="5" id="KW-0028">Amino-acid biosynthesis</keyword>
<comment type="subcellular location">
    <subcellularLocation>
        <location evidence="1">Membrane</location>
        <topology evidence="1">Multi-pass membrane protein</topology>
    </subcellularLocation>
</comment>
<dbReference type="Pfam" id="PF07264">
    <property type="entry name" value="EI24"/>
    <property type="match status" value="1"/>
</dbReference>
<evidence type="ECO:0000256" key="4">
    <source>
        <dbReference type="ARBA" id="ARBA00022519"/>
    </source>
</evidence>
<keyword evidence="13" id="KW-1185">Reference proteome</keyword>
<evidence type="ECO:0000256" key="5">
    <source>
        <dbReference type="ARBA" id="ARBA00022605"/>
    </source>
</evidence>
<dbReference type="InterPro" id="IPR050480">
    <property type="entry name" value="CysZ-like"/>
</dbReference>
<keyword evidence="2" id="KW-0813">Transport</keyword>
<keyword evidence="7 11" id="KW-1133">Transmembrane helix</keyword>
<keyword evidence="9 11" id="KW-0472">Membrane</keyword>
<keyword evidence="3" id="KW-1003">Cell membrane</keyword>
<evidence type="ECO:0000256" key="3">
    <source>
        <dbReference type="ARBA" id="ARBA00022475"/>
    </source>
</evidence>
<keyword evidence="6 11" id="KW-0812">Transmembrane</keyword>
<evidence type="ECO:0000256" key="1">
    <source>
        <dbReference type="ARBA" id="ARBA00004141"/>
    </source>
</evidence>
<sequence length="247" mass="27322">MTPTLDPTKLNNPVHAARCLWQGLALLARPELRHFVWMPLLLNLCLYALGLWAIRHYFDAAMAYLLPAWLDWVRWLLWPLVAGSFIALMFFSFTLLANLLGAPFYGILAEKTAVLLGLPAAAEAQQSWTRAAWLSLAAESARLRYYLVRAVPALLLFVIPGVNVLAPLVWLVFNGWFLMLEYTSYPLERYGCGFPEQRRLLGKARIGATGYGVLVALGLAVPLLNVLMPPAAVAGAVAYIAGARREA</sequence>
<keyword evidence="10" id="KW-0198">Cysteine biosynthesis</keyword>
<dbReference type="GO" id="GO:0009675">
    <property type="term" value="F:high-affinity sulfate:proton symporter activity"/>
    <property type="evidence" value="ECO:0007669"/>
    <property type="project" value="TreeGrafter"/>
</dbReference>
<keyword evidence="8" id="KW-0764">Sulfate transport</keyword>
<dbReference type="Proteomes" id="UP000824988">
    <property type="component" value="Chromosome"/>
</dbReference>
<accession>A0A8D5AHX1</accession>
<dbReference type="EMBL" id="AP019782">
    <property type="protein sequence ID" value="BBL70721.1"/>
    <property type="molecule type" value="Genomic_DNA"/>
</dbReference>
<gene>
    <name evidence="12" type="primary">cysZ</name>
    <name evidence="12" type="ORF">MoryE10_13270</name>
</gene>
<dbReference type="GO" id="GO:0000103">
    <property type="term" value="P:sulfate assimilation"/>
    <property type="evidence" value="ECO:0007669"/>
    <property type="project" value="TreeGrafter"/>
</dbReference>
<evidence type="ECO:0000256" key="9">
    <source>
        <dbReference type="ARBA" id="ARBA00023136"/>
    </source>
</evidence>
<dbReference type="AlphaFoldDB" id="A0A8D5AHX1"/>
<keyword evidence="4" id="KW-0997">Cell inner membrane</keyword>
<proteinExistence type="predicted"/>
<dbReference type="PANTHER" id="PTHR37468:SF1">
    <property type="entry name" value="SULFATE TRANSPORTER CYSZ"/>
    <property type="match status" value="1"/>
</dbReference>
<name>A0A8D5AHX1_9GAMM</name>
<protein>
    <submittedName>
        <fullName evidence="12">Sulfate transporter CysZ</fullName>
    </submittedName>
</protein>
<organism evidence="12 13">
    <name type="scientific">Methylogaea oryzae</name>
    <dbReference type="NCBI Taxonomy" id="1295382"/>
    <lineage>
        <taxon>Bacteria</taxon>
        <taxon>Pseudomonadati</taxon>
        <taxon>Pseudomonadota</taxon>
        <taxon>Gammaproteobacteria</taxon>
        <taxon>Methylococcales</taxon>
        <taxon>Methylococcaceae</taxon>
        <taxon>Methylogaea</taxon>
    </lineage>
</organism>
<dbReference type="GO" id="GO:0019344">
    <property type="term" value="P:cysteine biosynthetic process"/>
    <property type="evidence" value="ECO:0007669"/>
    <property type="project" value="UniProtKB-KW"/>
</dbReference>
<evidence type="ECO:0000256" key="10">
    <source>
        <dbReference type="ARBA" id="ARBA00023192"/>
    </source>
</evidence>
<dbReference type="KEGG" id="moz:MoryE10_13270"/>
<dbReference type="GO" id="GO:0005886">
    <property type="term" value="C:plasma membrane"/>
    <property type="evidence" value="ECO:0007669"/>
    <property type="project" value="TreeGrafter"/>
</dbReference>
<feature type="transmembrane region" description="Helical" evidence="11">
    <location>
        <begin position="143"/>
        <end position="162"/>
    </location>
</feature>
<evidence type="ECO:0000313" key="13">
    <source>
        <dbReference type="Proteomes" id="UP000824988"/>
    </source>
</evidence>
<feature type="transmembrane region" description="Helical" evidence="11">
    <location>
        <begin position="208"/>
        <end position="228"/>
    </location>
</feature>